<dbReference type="EMBL" id="OFTC01000044">
    <property type="protein sequence ID" value="SOZ39855.1"/>
    <property type="molecule type" value="Genomic_DNA"/>
</dbReference>
<organism evidence="5 6">
    <name type="scientific">Cupriavidus neocaledonicus</name>
    <dbReference type="NCBI Taxonomy" id="1040979"/>
    <lineage>
        <taxon>Bacteria</taxon>
        <taxon>Pseudomonadati</taxon>
        <taxon>Pseudomonadota</taxon>
        <taxon>Betaproteobacteria</taxon>
        <taxon>Burkholderiales</taxon>
        <taxon>Burkholderiaceae</taxon>
        <taxon>Cupriavidus</taxon>
    </lineage>
</organism>
<geneLocation type="plasmid" evidence="5">
    <name>II</name>
</geneLocation>
<evidence type="ECO:0000259" key="2">
    <source>
        <dbReference type="Pfam" id="PF10106"/>
    </source>
</evidence>
<dbReference type="Gene3D" id="3.55.50.10">
    <property type="entry name" value="Baseplate protein-like domains"/>
    <property type="match status" value="1"/>
</dbReference>
<dbReference type="Pfam" id="PF05954">
    <property type="entry name" value="Phage_GPD"/>
    <property type="match status" value="1"/>
</dbReference>
<dbReference type="Pfam" id="PF10106">
    <property type="entry name" value="DUF2345"/>
    <property type="match status" value="1"/>
</dbReference>
<protein>
    <submittedName>
        <fullName evidence="5">Type VI secretion protein</fullName>
    </submittedName>
</protein>
<dbReference type="SUPFAM" id="SSF69279">
    <property type="entry name" value="Phage tail proteins"/>
    <property type="match status" value="2"/>
</dbReference>
<evidence type="ECO:0000313" key="7">
    <source>
        <dbReference type="Proteomes" id="UP000256710"/>
    </source>
</evidence>
<dbReference type="EMBL" id="LT984807">
    <property type="protein sequence ID" value="SPD60812.1"/>
    <property type="molecule type" value="Genomic_DNA"/>
</dbReference>
<dbReference type="Gene3D" id="2.40.50.230">
    <property type="entry name" value="Gp5 N-terminal domain"/>
    <property type="match status" value="1"/>
</dbReference>
<dbReference type="InterPro" id="IPR018769">
    <property type="entry name" value="VgrG2_DUF2345"/>
</dbReference>
<dbReference type="RefSeq" id="WP_026163863.1">
    <property type="nucleotide sequence ID" value="NZ_AQUR01000059.1"/>
</dbReference>
<gene>
    <name evidence="4" type="ORF">CBM2605_B50027</name>
    <name evidence="5" type="ORF">CBM2607_MP21470</name>
</gene>
<keyword evidence="5" id="KW-0614">Plasmid</keyword>
<dbReference type="Proteomes" id="UP000256710">
    <property type="component" value="Unassembled WGS sequence"/>
</dbReference>
<feature type="domain" description="Gp5/Type VI secretion system Vgr protein OB-fold" evidence="1">
    <location>
        <begin position="479"/>
        <end position="548"/>
    </location>
</feature>
<dbReference type="Gene3D" id="4.10.220.110">
    <property type="match status" value="1"/>
</dbReference>
<evidence type="ECO:0000259" key="1">
    <source>
        <dbReference type="Pfam" id="PF04717"/>
    </source>
</evidence>
<dbReference type="Pfam" id="PF13296">
    <property type="entry name" value="T6SS_Vgr"/>
    <property type="match status" value="1"/>
</dbReference>
<sequence length="969" mass="102360">MDLATLYQQIFTSHHRLYALEGGSPVAELAVEAWIGREGVSMLAESRILALSANAGIPLESLLGQRVTLLTTLAHGVQSRRTGLIRQAEKLGADGSLARYRLTVVPWLWLTTQQRHSQVFQDRRLDSIIEAVLQPYAPYAQWRYAAGAEARIAAIGARAYVAQYRETDYQFLSRLLAEAGLGYTVVEDGEAPSGHTVVIFANSAQLPEDAESAAADGIRYHRAHSQEARDAIQQLICETSVGVGGVAVSAWDPEAKRAFRAHAPARYTGHVNRAASPDPYLSVSLSLAPDAASAQRVAEQVIEAIEVRALRFTGRASVRSLRSGTHLSVNGCPHLPPLEDDAAGYPLLVDAVEHCGINNLAADTRAALADRLGPLEAALCFDTPPAAPEVAEPILGLPNLFAFGTVERRGPDDAIRAAAQEQGYACLFRAYDARRPWRAAVLECNCPRLYSRSVPLGVHSAIVVGPDGQTQADGNAEHHVSRRGEVRVRFPWQRGVRADDRSSRWVRVAQRQAGAGMGWQWLPRIGQEVLVKFTDDDIDQPFVIGAVYNGQGEAGIAPTPGGKSVNSTTFAQPYEASGIYAMGSDNKPSAQGNLAGGNSPAWHGMGAAPDGHRNAAALTGFKSQEHGGKGYNQLVLDDSDGQLRTQLATTEQATQLNLGHVIHQQDNRRGSFRGQGFELRTDGHAAVRGQAGVLLTTYCDAVTGRALPTGDNAAGIALLRQAGDLVRTLGQGATTHQSQGLSTGKDDEAPLAKQARAAAGMVDGRSLEAARDDAAAGNTGTSGKVPHQANPMAHLNGRAGVAMVAGQDLQLANGESVVLASGLDSSIAVSGQARVHAGQAIGIAAGLSAAGEGNVGLQLTAGQDDIELQAQHDLLKLAAREDLTIVSANMNVDFAAAKRIRIATAGGAALTMESGNITFECPGPITYRAATRRFEGAESTPYSLPQFPQTACLDCLLKAAAAGMPLATV</sequence>
<evidence type="ECO:0000259" key="3">
    <source>
        <dbReference type="Pfam" id="PF13296"/>
    </source>
</evidence>
<feature type="domain" description="Putative type VI secretion system Rhs element associated Vgr" evidence="3">
    <location>
        <begin position="624"/>
        <end position="732"/>
    </location>
</feature>
<evidence type="ECO:0000313" key="5">
    <source>
        <dbReference type="EMBL" id="SPD60812.1"/>
    </source>
</evidence>
<dbReference type="Gene3D" id="2.30.110.50">
    <property type="match status" value="1"/>
</dbReference>
<dbReference type="AlphaFoldDB" id="A0A375HSC8"/>
<reference evidence="6 7" key="1">
    <citation type="submission" date="2018-01" db="EMBL/GenBank/DDBJ databases">
        <authorList>
            <person name="Clerissi C."/>
        </authorList>
    </citation>
    <scope>NUCLEOTIDE SEQUENCE [LARGE SCALE GENOMIC DNA]</scope>
    <source>
        <strain evidence="4">Cupriavidus taiwanensis STM 6082</strain>
        <strain evidence="5">Cupriavidus taiwanensis STM 6160</strain>
        <plasmid evidence="6">ii</plasmid>
        <plasmid evidence="5">II</plasmid>
    </source>
</reference>
<dbReference type="Pfam" id="PF04717">
    <property type="entry name" value="Phage_base_V"/>
    <property type="match status" value="1"/>
</dbReference>
<feature type="domain" description="DUF2345" evidence="2">
    <location>
        <begin position="782"/>
        <end position="937"/>
    </location>
</feature>
<dbReference type="Proteomes" id="UP000255168">
    <property type="component" value="Plasmid II"/>
</dbReference>
<name>A0A375HSC8_9BURK</name>
<evidence type="ECO:0000313" key="6">
    <source>
        <dbReference type="Proteomes" id="UP000255168"/>
    </source>
</evidence>
<evidence type="ECO:0000313" key="4">
    <source>
        <dbReference type="EMBL" id="SOZ39855.1"/>
    </source>
</evidence>
<dbReference type="InterPro" id="IPR028244">
    <property type="entry name" value="T6SS_Rhs_Vgr_dom"/>
</dbReference>
<dbReference type="InterPro" id="IPR037026">
    <property type="entry name" value="Vgr_OB-fold_dom_sf"/>
</dbReference>
<dbReference type="SUPFAM" id="SSF69255">
    <property type="entry name" value="gp5 N-terminal domain-like"/>
    <property type="match status" value="1"/>
</dbReference>
<dbReference type="InterPro" id="IPR006531">
    <property type="entry name" value="Gp5/Vgr_OB"/>
</dbReference>
<accession>A0A375HSC8</accession>
<geneLocation type="plasmid" evidence="6">
    <name>ii</name>
</geneLocation>
<keyword evidence="7" id="KW-1185">Reference proteome</keyword>
<proteinExistence type="predicted"/>